<evidence type="ECO:0000313" key="2">
    <source>
        <dbReference type="EnsemblMetazoa" id="ACHR006696-PA"/>
    </source>
</evidence>
<feature type="region of interest" description="Disordered" evidence="1">
    <location>
        <begin position="106"/>
        <end position="131"/>
    </location>
</feature>
<reference evidence="3" key="1">
    <citation type="submission" date="2013-03" db="EMBL/GenBank/DDBJ databases">
        <title>The Genome Sequence of Anopheles christyi ACHKN1017.</title>
        <authorList>
            <consortium name="The Broad Institute Genomics Platform"/>
            <person name="Neafsey D.E."/>
            <person name="Besansky N."/>
            <person name="Walker B."/>
            <person name="Young S.K."/>
            <person name="Zeng Q."/>
            <person name="Gargeya S."/>
            <person name="Fitzgerald M."/>
            <person name="Haas B."/>
            <person name="Abouelleil A."/>
            <person name="Allen A.W."/>
            <person name="Alvarado L."/>
            <person name="Arachchi H.M."/>
            <person name="Berlin A.M."/>
            <person name="Chapman S.B."/>
            <person name="Gainer-Dewar J."/>
            <person name="Goldberg J."/>
            <person name="Griggs A."/>
            <person name="Gujja S."/>
            <person name="Hansen M."/>
            <person name="Howarth C."/>
            <person name="Imamovic A."/>
            <person name="Ireland A."/>
            <person name="Larimer J."/>
            <person name="McCowan C."/>
            <person name="Murphy C."/>
            <person name="Pearson M."/>
            <person name="Poon T.W."/>
            <person name="Priest M."/>
            <person name="Roberts A."/>
            <person name="Saif S."/>
            <person name="Shea T."/>
            <person name="Sisk P."/>
            <person name="Sykes S."/>
            <person name="Wortman J."/>
            <person name="Nusbaum C."/>
            <person name="Birren B."/>
        </authorList>
    </citation>
    <scope>NUCLEOTIDE SEQUENCE [LARGE SCALE GENOMIC DNA]</scope>
    <source>
        <strain evidence="3">ACHKN1017</strain>
    </source>
</reference>
<dbReference type="EnsemblMetazoa" id="ACHR006696-RA">
    <property type="protein sequence ID" value="ACHR006696-PA"/>
    <property type="gene ID" value="ACHR006696"/>
</dbReference>
<proteinExistence type="predicted"/>
<keyword evidence="3" id="KW-1185">Reference proteome</keyword>
<organism evidence="2 3">
    <name type="scientific">Anopheles christyi</name>
    <dbReference type="NCBI Taxonomy" id="43041"/>
    <lineage>
        <taxon>Eukaryota</taxon>
        <taxon>Metazoa</taxon>
        <taxon>Ecdysozoa</taxon>
        <taxon>Arthropoda</taxon>
        <taxon>Hexapoda</taxon>
        <taxon>Insecta</taxon>
        <taxon>Pterygota</taxon>
        <taxon>Neoptera</taxon>
        <taxon>Endopterygota</taxon>
        <taxon>Diptera</taxon>
        <taxon>Nematocera</taxon>
        <taxon>Culicoidea</taxon>
        <taxon>Culicidae</taxon>
        <taxon>Anophelinae</taxon>
        <taxon>Anopheles</taxon>
    </lineage>
</organism>
<dbReference type="AlphaFoldDB" id="A0A182K7G1"/>
<dbReference type="VEuPathDB" id="VectorBase:ACHR006696"/>
<evidence type="ECO:0000256" key="1">
    <source>
        <dbReference type="SAM" id="MobiDB-lite"/>
    </source>
</evidence>
<reference evidence="2" key="2">
    <citation type="submission" date="2020-05" db="UniProtKB">
        <authorList>
            <consortium name="EnsemblMetazoa"/>
        </authorList>
    </citation>
    <scope>IDENTIFICATION</scope>
    <source>
        <strain evidence="2">ACHKN1017</strain>
    </source>
</reference>
<evidence type="ECO:0000313" key="3">
    <source>
        <dbReference type="Proteomes" id="UP000075881"/>
    </source>
</evidence>
<dbReference type="Proteomes" id="UP000075881">
    <property type="component" value="Unassembled WGS sequence"/>
</dbReference>
<protein>
    <submittedName>
        <fullName evidence="2">Uncharacterized protein</fullName>
    </submittedName>
</protein>
<sequence>METIADVKAGRKRIHMKSGFIRTTMTFARPVRLSGTVLYALITLSCSMGKYATGSYLRDVELIGPSRQIEHNTVYYYPSYVKGQDPVEEYNRRRLHVDTGDFMEQETDQIEKGEKSRLHKSQQQKAHTTDGDCCLKVKRKRKYARARAHQPKQHAPDPMRVVDAQTDHEFNYLKIRKVAAGVPRYVRDDVELFDIVKPENRVKEKRPPIRRRTRMVEKHDTTGERRRYEESDPQVFAYERSDVEPIERANSNHPGRPEDSQYFQYAEVFGDGSYAAGARRGNDQHYIEQLERGSHDIGVFQKKVKWADKKGGFGEHYWDLNHIQPSVSHR</sequence>
<name>A0A182K7G1_9DIPT</name>
<accession>A0A182K7G1</accession>